<dbReference type="SMART" id="SM00185">
    <property type="entry name" value="ARM"/>
    <property type="match status" value="3"/>
</dbReference>
<evidence type="ECO:0000256" key="7">
    <source>
        <dbReference type="ARBA" id="ARBA00023128"/>
    </source>
</evidence>
<dbReference type="InterPro" id="IPR006911">
    <property type="entry name" value="ARM-rpt_dom"/>
</dbReference>
<feature type="domain" description="Armadillo repeat-containing" evidence="10">
    <location>
        <begin position="18"/>
        <end position="236"/>
    </location>
</feature>
<dbReference type="InterPro" id="IPR011989">
    <property type="entry name" value="ARM-like"/>
</dbReference>
<dbReference type="InterPro" id="IPR051303">
    <property type="entry name" value="Armcx_regulator"/>
</dbReference>
<evidence type="ECO:0000256" key="6">
    <source>
        <dbReference type="ARBA" id="ARBA00022989"/>
    </source>
</evidence>
<comment type="caution">
    <text evidence="11">The sequence shown here is derived from an EMBL/GenBank/DDBJ whole genome shotgun (WGS) entry which is preliminary data.</text>
</comment>
<dbReference type="GO" id="GO:0005741">
    <property type="term" value="C:mitochondrial outer membrane"/>
    <property type="evidence" value="ECO:0007669"/>
    <property type="project" value="UniProtKB-SubCell"/>
</dbReference>
<evidence type="ECO:0000256" key="1">
    <source>
        <dbReference type="ARBA" id="ARBA00004572"/>
    </source>
</evidence>
<proteinExistence type="inferred from homology"/>
<reference evidence="11" key="1">
    <citation type="journal article" date="2022" name="bioRxiv">
        <title>Sequencing and chromosome-scale assembly of the giantPleurodeles waltlgenome.</title>
        <authorList>
            <person name="Brown T."/>
            <person name="Elewa A."/>
            <person name="Iarovenko S."/>
            <person name="Subramanian E."/>
            <person name="Araus A.J."/>
            <person name="Petzold A."/>
            <person name="Susuki M."/>
            <person name="Suzuki K.-i.T."/>
            <person name="Hayashi T."/>
            <person name="Toyoda A."/>
            <person name="Oliveira C."/>
            <person name="Osipova E."/>
            <person name="Leigh N.D."/>
            <person name="Simon A."/>
            <person name="Yun M.H."/>
        </authorList>
    </citation>
    <scope>NUCLEOTIDE SEQUENCE</scope>
    <source>
        <strain evidence="11">20211129_DDA</strain>
        <tissue evidence="11">Liver</tissue>
    </source>
</reference>
<keyword evidence="12" id="KW-1185">Reference proteome</keyword>
<keyword evidence="5" id="KW-0735">Signal-anchor</keyword>
<protein>
    <recommendedName>
        <fullName evidence="10">Armadillo repeat-containing domain-containing protein</fullName>
    </recommendedName>
</protein>
<dbReference type="AlphaFoldDB" id="A0AAV7SCZ6"/>
<comment type="similarity">
    <text evidence="2">Belongs to the eutherian X-chromosome-specific Armcx family.</text>
</comment>
<dbReference type="InterPro" id="IPR000225">
    <property type="entry name" value="Armadillo"/>
</dbReference>
<organism evidence="11 12">
    <name type="scientific">Pleurodeles waltl</name>
    <name type="common">Iberian ribbed newt</name>
    <dbReference type="NCBI Taxonomy" id="8319"/>
    <lineage>
        <taxon>Eukaryota</taxon>
        <taxon>Metazoa</taxon>
        <taxon>Chordata</taxon>
        <taxon>Craniata</taxon>
        <taxon>Vertebrata</taxon>
        <taxon>Euteleostomi</taxon>
        <taxon>Amphibia</taxon>
        <taxon>Batrachia</taxon>
        <taxon>Caudata</taxon>
        <taxon>Salamandroidea</taxon>
        <taxon>Salamandridae</taxon>
        <taxon>Pleurodelinae</taxon>
        <taxon>Pleurodeles</taxon>
    </lineage>
</organism>
<evidence type="ECO:0000256" key="3">
    <source>
        <dbReference type="ARBA" id="ARBA00022692"/>
    </source>
</evidence>
<evidence type="ECO:0000256" key="8">
    <source>
        <dbReference type="ARBA" id="ARBA00023136"/>
    </source>
</evidence>
<accession>A0AAV7SCZ6</accession>
<dbReference type="Gene3D" id="1.25.10.10">
    <property type="entry name" value="Leucine-rich Repeat Variant"/>
    <property type="match status" value="1"/>
</dbReference>
<evidence type="ECO:0000256" key="2">
    <source>
        <dbReference type="ARBA" id="ARBA00010553"/>
    </source>
</evidence>
<dbReference type="Proteomes" id="UP001066276">
    <property type="component" value="Chromosome 4_2"/>
</dbReference>
<dbReference type="PROSITE" id="PS50176">
    <property type="entry name" value="ARM_REPEAT"/>
    <property type="match status" value="1"/>
</dbReference>
<evidence type="ECO:0000256" key="4">
    <source>
        <dbReference type="ARBA" id="ARBA00022787"/>
    </source>
</evidence>
<keyword evidence="3" id="KW-0812">Transmembrane</keyword>
<evidence type="ECO:0000256" key="5">
    <source>
        <dbReference type="ARBA" id="ARBA00022968"/>
    </source>
</evidence>
<dbReference type="Pfam" id="PF04826">
    <property type="entry name" value="Arm_2"/>
    <property type="match status" value="1"/>
</dbReference>
<keyword evidence="6" id="KW-1133">Transmembrane helix</keyword>
<keyword evidence="8" id="KW-0472">Membrane</keyword>
<evidence type="ECO:0000313" key="12">
    <source>
        <dbReference type="Proteomes" id="UP001066276"/>
    </source>
</evidence>
<name>A0AAV7SCZ6_PLEWA</name>
<evidence type="ECO:0000256" key="9">
    <source>
        <dbReference type="PROSITE-ProRule" id="PRU00259"/>
    </source>
</evidence>
<feature type="repeat" description="ARM" evidence="9">
    <location>
        <begin position="63"/>
        <end position="100"/>
    </location>
</feature>
<dbReference type="EMBL" id="JANPWB010000008">
    <property type="protein sequence ID" value="KAJ1161695.1"/>
    <property type="molecule type" value="Genomic_DNA"/>
</dbReference>
<sequence>MVIAHSKAGILLNPSNNLDAQHLQKVIELLEATEESSVRKQALITLSNSAAFSVNQDLIRYFGGLPVIGNMLSDPVPEIKEQALNALNNLSMNMRNQEQLKLYIEHICAVVEAAPLNSDLQLAALRVLTNMSVTNQYQDMMVNSLPCFLRLWSHGNEKTQIHVLKVLVNLSANPSVTTDLLNTQAPSSLASFFHTCTNDDILLRALTFVANLKENKTREDGIAAHSQYHEDSLSSMLFGDSGQTFLVSLLHHSDTEVKKQIARIIT</sequence>
<dbReference type="InterPro" id="IPR016024">
    <property type="entry name" value="ARM-type_fold"/>
</dbReference>
<keyword evidence="4" id="KW-1000">Mitochondrion outer membrane</keyword>
<keyword evidence="7" id="KW-0496">Mitochondrion</keyword>
<dbReference type="SUPFAM" id="SSF48371">
    <property type="entry name" value="ARM repeat"/>
    <property type="match status" value="1"/>
</dbReference>
<dbReference type="PANTHER" id="PTHR15712">
    <property type="entry name" value="ARMADILLO REPEAT CONTAINING PROTEIN"/>
    <property type="match status" value="1"/>
</dbReference>
<evidence type="ECO:0000313" key="11">
    <source>
        <dbReference type="EMBL" id="KAJ1161695.1"/>
    </source>
</evidence>
<comment type="subcellular location">
    <subcellularLocation>
        <location evidence="1">Mitochondrion outer membrane</location>
        <topology evidence="1">Single-pass membrane protein</topology>
    </subcellularLocation>
</comment>
<evidence type="ECO:0000259" key="10">
    <source>
        <dbReference type="Pfam" id="PF04826"/>
    </source>
</evidence>
<dbReference type="PANTHER" id="PTHR15712:SF23">
    <property type="entry name" value="ARMADILLO REPEAT CONTAINING 10"/>
    <property type="match status" value="1"/>
</dbReference>
<gene>
    <name evidence="11" type="ORF">NDU88_002177</name>
</gene>